<organism evidence="1 2">
    <name type="scientific">Nocardia rhizosphaerihabitans</name>
    <dbReference type="NCBI Taxonomy" id="1691570"/>
    <lineage>
        <taxon>Bacteria</taxon>
        <taxon>Bacillati</taxon>
        <taxon>Actinomycetota</taxon>
        <taxon>Actinomycetes</taxon>
        <taxon>Mycobacteriales</taxon>
        <taxon>Nocardiaceae</taxon>
        <taxon>Nocardia</taxon>
    </lineage>
</organism>
<dbReference type="Proteomes" id="UP000658127">
    <property type="component" value="Unassembled WGS sequence"/>
</dbReference>
<accession>A0ABQ2K2W4</accession>
<dbReference type="EMBL" id="BMNE01000001">
    <property type="protein sequence ID" value="GGN66698.1"/>
    <property type="molecule type" value="Genomic_DNA"/>
</dbReference>
<keyword evidence="2" id="KW-1185">Reference proteome</keyword>
<name>A0ABQ2K2W4_9NOCA</name>
<gene>
    <name evidence="1" type="ORF">GCM10011610_01930</name>
</gene>
<sequence>MRHHGFDPVGRVFGVERQVRGAGREHRVHSHDHLDAAVQAHPDRGLRTGTAGDELARQPVHLIVELGVSDGAVAEFECDGVRAAAHLVGEQRHQRAGGHRHLGGVPFPQHPVLLGVGDGRQFAGGRGRLGGQEAGEEVEVAAVVRGDFGFAVELGIGFEVEMGAAAVTVVDVDREVLDGARREHVQLAGDVTELQLVVEQHDVDHRSEEAAGVAGVAAVAPDVVGAVALVA</sequence>
<proteinExistence type="predicted"/>
<evidence type="ECO:0000313" key="2">
    <source>
        <dbReference type="Proteomes" id="UP000658127"/>
    </source>
</evidence>
<reference evidence="2" key="1">
    <citation type="journal article" date="2019" name="Int. J. Syst. Evol. Microbiol.">
        <title>The Global Catalogue of Microorganisms (GCM) 10K type strain sequencing project: providing services to taxonomists for standard genome sequencing and annotation.</title>
        <authorList>
            <consortium name="The Broad Institute Genomics Platform"/>
            <consortium name="The Broad Institute Genome Sequencing Center for Infectious Disease"/>
            <person name="Wu L."/>
            <person name="Ma J."/>
        </authorList>
    </citation>
    <scope>NUCLEOTIDE SEQUENCE [LARGE SCALE GENOMIC DNA]</scope>
    <source>
        <strain evidence="2">CGMCC 4.7329</strain>
    </source>
</reference>
<evidence type="ECO:0000313" key="1">
    <source>
        <dbReference type="EMBL" id="GGN66698.1"/>
    </source>
</evidence>
<protein>
    <submittedName>
        <fullName evidence="1">Uncharacterized protein</fullName>
    </submittedName>
</protein>
<comment type="caution">
    <text evidence="1">The sequence shown here is derived from an EMBL/GenBank/DDBJ whole genome shotgun (WGS) entry which is preliminary data.</text>
</comment>